<dbReference type="InterPro" id="IPR050835">
    <property type="entry name" value="ABC_transporter_sub-D"/>
</dbReference>
<dbReference type="InterPro" id="IPR027417">
    <property type="entry name" value="P-loop_NTPase"/>
</dbReference>
<keyword evidence="8" id="KW-1185">Reference proteome</keyword>
<evidence type="ECO:0008006" key="9">
    <source>
        <dbReference type="Google" id="ProtNLM"/>
    </source>
</evidence>
<dbReference type="Gene3D" id="3.40.50.300">
    <property type="entry name" value="P-loop containing nucleotide triphosphate hydrolases"/>
    <property type="match status" value="1"/>
</dbReference>
<accession>A0ABD3BQ81</accession>
<keyword evidence="4 6" id="KW-0472">Membrane</keyword>
<dbReference type="PANTHER" id="PTHR11384">
    <property type="entry name" value="ATP-BINDING CASSETTE, SUB-FAMILY D MEMBER"/>
    <property type="match status" value="1"/>
</dbReference>
<feature type="transmembrane region" description="Helical" evidence="6">
    <location>
        <begin position="72"/>
        <end position="100"/>
    </location>
</feature>
<comment type="caution">
    <text evidence="7">The sequence shown here is derived from an EMBL/GenBank/DDBJ whole genome shotgun (WGS) entry which is preliminary data.</text>
</comment>
<evidence type="ECO:0000313" key="8">
    <source>
        <dbReference type="Proteomes" id="UP001632038"/>
    </source>
</evidence>
<dbReference type="SUPFAM" id="SSF52540">
    <property type="entry name" value="P-loop containing nucleoside triphosphate hydrolases"/>
    <property type="match status" value="1"/>
</dbReference>
<dbReference type="AlphaFoldDB" id="A0ABD3BQ81"/>
<evidence type="ECO:0000256" key="5">
    <source>
        <dbReference type="SAM" id="MobiDB-lite"/>
    </source>
</evidence>
<dbReference type="Proteomes" id="UP001632038">
    <property type="component" value="Unassembled WGS sequence"/>
</dbReference>
<proteinExistence type="predicted"/>
<dbReference type="InterPro" id="IPR036640">
    <property type="entry name" value="ABC1_TM_sf"/>
</dbReference>
<organism evidence="7 8">
    <name type="scientific">Castilleja foliolosa</name>
    <dbReference type="NCBI Taxonomy" id="1961234"/>
    <lineage>
        <taxon>Eukaryota</taxon>
        <taxon>Viridiplantae</taxon>
        <taxon>Streptophyta</taxon>
        <taxon>Embryophyta</taxon>
        <taxon>Tracheophyta</taxon>
        <taxon>Spermatophyta</taxon>
        <taxon>Magnoliopsida</taxon>
        <taxon>eudicotyledons</taxon>
        <taxon>Gunneridae</taxon>
        <taxon>Pentapetalae</taxon>
        <taxon>asterids</taxon>
        <taxon>lamiids</taxon>
        <taxon>Lamiales</taxon>
        <taxon>Orobanchaceae</taxon>
        <taxon>Pedicularideae</taxon>
        <taxon>Castillejinae</taxon>
        <taxon>Castilleja</taxon>
    </lineage>
</organism>
<evidence type="ECO:0000313" key="7">
    <source>
        <dbReference type="EMBL" id="KAL3619635.1"/>
    </source>
</evidence>
<sequence length="271" mass="30475">MQSRLHFTMARKTRCNYYNNGSKSHSIKLLISSRNLEFFTSGYRNLIQILPAAIVAPMYFSGKIDFGVINQFVSAFNYILGDFSLIVYQFQALTVFFVVIGRLGGFDDLLTSIVTKTNTNEVIVREFFNMNNFDDIRSTLLLSIQHLTLLTPSNATLIRGLSLEIFKKDHLLISGSSGSGKTSLLIGVATLSIFLSGTIRLYERKMRDIFFLPHKSYMVLGILGQQFLYPCWSNESDSDISKPTNMILSSAPSPTSSDHVDKHRKIMPGRG</sequence>
<feature type="compositionally biased region" description="Polar residues" evidence="5">
    <location>
        <begin position="243"/>
        <end position="257"/>
    </location>
</feature>
<dbReference type="PANTHER" id="PTHR11384:SF59">
    <property type="entry name" value="LYSOSOMAL COBALAMIN TRANSPORTER ABCD4"/>
    <property type="match status" value="1"/>
</dbReference>
<reference evidence="8" key="1">
    <citation type="journal article" date="2024" name="IScience">
        <title>Strigolactones Initiate the Formation of Haustorium-like Structures in Castilleja.</title>
        <authorList>
            <person name="Buerger M."/>
            <person name="Peterson D."/>
            <person name="Chory J."/>
        </authorList>
    </citation>
    <scope>NUCLEOTIDE SEQUENCE [LARGE SCALE GENOMIC DNA]</scope>
</reference>
<evidence type="ECO:0000256" key="1">
    <source>
        <dbReference type="ARBA" id="ARBA00022448"/>
    </source>
</evidence>
<evidence type="ECO:0000256" key="4">
    <source>
        <dbReference type="ARBA" id="ARBA00023136"/>
    </source>
</evidence>
<evidence type="ECO:0000256" key="3">
    <source>
        <dbReference type="ARBA" id="ARBA00022989"/>
    </source>
</evidence>
<name>A0ABD3BQ81_9LAMI</name>
<feature type="transmembrane region" description="Helical" evidence="6">
    <location>
        <begin position="184"/>
        <end position="202"/>
    </location>
</feature>
<feature type="compositionally biased region" description="Basic residues" evidence="5">
    <location>
        <begin position="262"/>
        <end position="271"/>
    </location>
</feature>
<keyword evidence="1" id="KW-0813">Transport</keyword>
<keyword evidence="2 6" id="KW-0812">Transmembrane</keyword>
<evidence type="ECO:0000256" key="6">
    <source>
        <dbReference type="SAM" id="Phobius"/>
    </source>
</evidence>
<gene>
    <name evidence="7" type="ORF">CASFOL_034547</name>
</gene>
<protein>
    <recommendedName>
        <fullName evidence="9">ABC transmembrane type-1 domain-containing protein</fullName>
    </recommendedName>
</protein>
<evidence type="ECO:0000256" key="2">
    <source>
        <dbReference type="ARBA" id="ARBA00022692"/>
    </source>
</evidence>
<dbReference type="SUPFAM" id="SSF90123">
    <property type="entry name" value="ABC transporter transmembrane region"/>
    <property type="match status" value="1"/>
</dbReference>
<feature type="region of interest" description="Disordered" evidence="5">
    <location>
        <begin position="243"/>
        <end position="271"/>
    </location>
</feature>
<keyword evidence="3 6" id="KW-1133">Transmembrane helix</keyword>
<dbReference type="EMBL" id="JAVIJP010000066">
    <property type="protein sequence ID" value="KAL3619635.1"/>
    <property type="molecule type" value="Genomic_DNA"/>
</dbReference>